<keyword evidence="3" id="KW-0963">Cytoplasm</keyword>
<name>A0A1D6JCB6_MAIZE</name>
<dbReference type="InParanoid" id="A0A1D6JCB6"/>
<evidence type="ECO:0000256" key="4">
    <source>
        <dbReference type="ARBA" id="ARBA00022701"/>
    </source>
</evidence>
<reference evidence="7" key="1">
    <citation type="submission" date="2015-12" db="EMBL/GenBank/DDBJ databases">
        <title>Update maize B73 reference genome by single molecule sequencing technologies.</title>
        <authorList>
            <consortium name="Maize Genome Sequencing Project"/>
            <person name="Ware D."/>
        </authorList>
    </citation>
    <scope>NUCLEOTIDE SEQUENCE</scope>
    <source>
        <tissue evidence="7">Seedling</tissue>
    </source>
</reference>
<dbReference type="AlphaFoldDB" id="A0A1D6JCB6"/>
<gene>
    <name evidence="7" type="ORF">ZEAMMB73_Zm00001d026104</name>
</gene>
<feature type="domain" description="Gamma tubulin complex component C-terminal" evidence="6">
    <location>
        <begin position="11"/>
        <end position="111"/>
    </location>
</feature>
<evidence type="ECO:0000256" key="3">
    <source>
        <dbReference type="ARBA" id="ARBA00022490"/>
    </source>
</evidence>
<comment type="subcellular location">
    <subcellularLocation>
        <location evidence="1">Cytoplasm</location>
        <location evidence="1">Cytoskeleton</location>
    </subcellularLocation>
</comment>
<dbReference type="Pfam" id="PF04130">
    <property type="entry name" value="GCP_C_terminal"/>
    <property type="match status" value="1"/>
</dbReference>
<proteinExistence type="inferred from homology"/>
<dbReference type="InterPro" id="IPR042241">
    <property type="entry name" value="GCP_C_sf"/>
</dbReference>
<dbReference type="OMA" id="KLSRINM"/>
<dbReference type="PaxDb" id="4577-GRMZM2G116542_P01"/>
<dbReference type="ExpressionAtlas" id="A0A1D6JCB6">
    <property type="expression patterns" value="baseline and differential"/>
</dbReference>
<dbReference type="GO" id="GO:0005874">
    <property type="term" value="C:microtubule"/>
    <property type="evidence" value="ECO:0007669"/>
    <property type="project" value="UniProtKB-KW"/>
</dbReference>
<protein>
    <submittedName>
        <fullName evidence="7">Spc97 / Spc98 family of spindle pole body (SBP) component</fullName>
    </submittedName>
</protein>
<accession>A0A1D6JCB6</accession>
<evidence type="ECO:0000256" key="1">
    <source>
        <dbReference type="ARBA" id="ARBA00004245"/>
    </source>
</evidence>
<dbReference type="InterPro" id="IPR040457">
    <property type="entry name" value="GCP_C"/>
</dbReference>
<dbReference type="eggNOG" id="KOG2000">
    <property type="taxonomic scope" value="Eukaryota"/>
</dbReference>
<dbReference type="GO" id="GO:0043015">
    <property type="term" value="F:gamma-tubulin binding"/>
    <property type="evidence" value="ECO:0007669"/>
    <property type="project" value="InterPro"/>
</dbReference>
<evidence type="ECO:0000313" key="7">
    <source>
        <dbReference type="EMBL" id="AQK45497.1"/>
    </source>
</evidence>
<sequence>MTYLCSFITDDDMFFRCFLSDESKQVATIIKSMLQLALELRSCFQSIGDTCDLPVNQLSNLQYLINFSQVDVIRTKFEGNIKDLYVLHSKSSKYGELGLSRFWGYQNYNEYHSMKVSKDMGSFCF</sequence>
<keyword evidence="5" id="KW-0206">Cytoskeleton</keyword>
<dbReference type="Gene3D" id="1.20.120.1900">
    <property type="entry name" value="Gamma-tubulin complex, C-terminal domain"/>
    <property type="match status" value="1"/>
</dbReference>
<dbReference type="EMBL" id="CM000786">
    <property type="protein sequence ID" value="AQK45498.1"/>
    <property type="molecule type" value="Genomic_DNA"/>
</dbReference>
<keyword evidence="4" id="KW-0493">Microtubule</keyword>
<evidence type="ECO:0000256" key="2">
    <source>
        <dbReference type="ARBA" id="ARBA00010337"/>
    </source>
</evidence>
<dbReference type="STRING" id="4577.A0A1D6JCB6"/>
<dbReference type="EMBL" id="CM000786">
    <property type="protein sequence ID" value="AQK45497.1"/>
    <property type="molecule type" value="Genomic_DNA"/>
</dbReference>
<evidence type="ECO:0000256" key="5">
    <source>
        <dbReference type="ARBA" id="ARBA00023212"/>
    </source>
</evidence>
<evidence type="ECO:0000259" key="6">
    <source>
        <dbReference type="Pfam" id="PF04130"/>
    </source>
</evidence>
<organism evidence="7">
    <name type="scientific">Zea mays</name>
    <name type="common">Maize</name>
    <dbReference type="NCBI Taxonomy" id="4577"/>
    <lineage>
        <taxon>Eukaryota</taxon>
        <taxon>Viridiplantae</taxon>
        <taxon>Streptophyta</taxon>
        <taxon>Embryophyta</taxon>
        <taxon>Tracheophyta</taxon>
        <taxon>Spermatophyta</taxon>
        <taxon>Magnoliopsida</taxon>
        <taxon>Liliopsida</taxon>
        <taxon>Poales</taxon>
        <taxon>Poaceae</taxon>
        <taxon>PACMAD clade</taxon>
        <taxon>Panicoideae</taxon>
        <taxon>Andropogonodae</taxon>
        <taxon>Andropogoneae</taxon>
        <taxon>Tripsacinae</taxon>
        <taxon>Zea</taxon>
    </lineage>
</organism>
<comment type="similarity">
    <text evidence="2">Belongs to the TUBGCP family.</text>
</comment>